<name>A0A5Q2RKN6_9ACTN</name>
<evidence type="ECO:0000256" key="1">
    <source>
        <dbReference type="SAM" id="MobiDB-lite"/>
    </source>
</evidence>
<dbReference type="Proteomes" id="UP000334019">
    <property type="component" value="Chromosome"/>
</dbReference>
<feature type="compositionally biased region" description="Basic and acidic residues" evidence="1">
    <location>
        <begin position="119"/>
        <end position="137"/>
    </location>
</feature>
<dbReference type="InterPro" id="IPR011008">
    <property type="entry name" value="Dimeric_a/b-barrel"/>
</dbReference>
<dbReference type="InterPro" id="IPR021708">
    <property type="entry name" value="DUF3291"/>
</dbReference>
<feature type="region of interest" description="Disordered" evidence="1">
    <location>
        <begin position="118"/>
        <end position="137"/>
    </location>
</feature>
<evidence type="ECO:0000313" key="4">
    <source>
        <dbReference type="Proteomes" id="UP000334019"/>
    </source>
</evidence>
<protein>
    <submittedName>
        <fullName evidence="3">DUF3291 domain-containing protein</fullName>
    </submittedName>
</protein>
<dbReference type="RefSeq" id="WP_153758526.1">
    <property type="nucleotide sequence ID" value="NZ_CP045851.1"/>
</dbReference>
<dbReference type="Pfam" id="PF11695">
    <property type="entry name" value="DUF3291"/>
    <property type="match status" value="1"/>
</dbReference>
<dbReference type="EMBL" id="CP045851">
    <property type="protein sequence ID" value="QGG94420.1"/>
    <property type="molecule type" value="Genomic_DNA"/>
</dbReference>
<proteinExistence type="predicted"/>
<gene>
    <name evidence="3" type="ORF">GH723_04485</name>
</gene>
<dbReference type="SUPFAM" id="SSF54909">
    <property type="entry name" value="Dimeric alpha+beta barrel"/>
    <property type="match status" value="1"/>
</dbReference>
<feature type="domain" description="DUF3291" evidence="2">
    <location>
        <begin position="64"/>
        <end position="129"/>
    </location>
</feature>
<evidence type="ECO:0000313" key="3">
    <source>
        <dbReference type="EMBL" id="QGG94420.1"/>
    </source>
</evidence>
<dbReference type="Gene3D" id="3.30.70.100">
    <property type="match status" value="1"/>
</dbReference>
<evidence type="ECO:0000259" key="2">
    <source>
        <dbReference type="Pfam" id="PF11695"/>
    </source>
</evidence>
<organism evidence="3 4">
    <name type="scientific">Actinomarinicola tropica</name>
    <dbReference type="NCBI Taxonomy" id="2789776"/>
    <lineage>
        <taxon>Bacteria</taxon>
        <taxon>Bacillati</taxon>
        <taxon>Actinomycetota</taxon>
        <taxon>Acidimicrobiia</taxon>
        <taxon>Acidimicrobiales</taxon>
        <taxon>Iamiaceae</taxon>
        <taxon>Actinomarinicola</taxon>
    </lineage>
</organism>
<reference evidence="3 4" key="1">
    <citation type="submission" date="2019-11" db="EMBL/GenBank/DDBJ databases">
        <authorList>
            <person name="He Y."/>
        </authorList>
    </citation>
    <scope>NUCLEOTIDE SEQUENCE [LARGE SCALE GENOMIC DNA]</scope>
    <source>
        <strain evidence="3 4">SCSIO 58843</strain>
    </source>
</reference>
<dbReference type="AlphaFoldDB" id="A0A5Q2RKN6"/>
<dbReference type="KEGG" id="atq:GH723_04485"/>
<sequence length="137" mass="15721">MRTPTQTGTHDVDGSTQLVTMASRLELRCLRDVPAFLRAALRLQRRFAEVDGGVRLDLEAHPLRRTFFTLSTWRDQASLDAYAADPLHRDVMRAFRSRMAGSTFVTWTHDPAPLPGWTDARERLDRADREENAAERR</sequence>
<keyword evidence="4" id="KW-1185">Reference proteome</keyword>
<accession>A0A5Q2RKN6</accession>